<dbReference type="Pfam" id="PF26129">
    <property type="entry name" value="Vwde"/>
    <property type="match status" value="1"/>
</dbReference>
<dbReference type="Gene3D" id="2.60.120.260">
    <property type="entry name" value="Galactose-binding domain-like"/>
    <property type="match status" value="1"/>
</dbReference>
<evidence type="ECO:0000313" key="4">
    <source>
        <dbReference type="EMBL" id="CAG5119160.1"/>
    </source>
</evidence>
<sequence length="635" mass="69799">VVAEAYQCSAYGGTCNCAATVFSGKSYVKFSVCTGKAIITLKPEKRSTTTESLGMRVFLEKNLQKVHVLLLQTGIIVSIINKDTYLQVTIKATALDIAQLQGLCGNFNTYGFDEYELPNGTTHILTKTDTQFGVVNPLAFVEAWKLSTADATDPTKVLAPTVMSSDEALEPACYSWITSNSEDSRCSPTVPYNIYGLISGNDETDSLLALSNQDISTAAKKRKKRQAVFEDQPSNSTVRNLSQPTWNQSKATDFCMDNMFNPPLRACRDAILSLNDTRYLTAFDIPLKICVQDLQLTGDTMWLEASRVAAIEKCQEIISQNPQMASNLAAAFLNMRCDPFDCNGHGNCSNGVCNCDSNYAGTKCDVHVSDLNQQPYLTLNEDDEAYLCEITFASNCSSVFVSGGNFVSSDFLACHIREVEITETGVKTLAPGEVTTVKGELITTNQVKCDLGSQSYIKRSVEVSVSNDGKTPYEKYQTFIAFDPVCYDCNLYSCKKKKNVCIIGNRCVAEGQTSVYSDCQYCNLSSPNIWSIRLDKPECESLIPKPVGDDTDKQTLTTALIAVGCSAVILVIILVTVCCIMKRRQKGRRRRSAQTDGTDNPSFHEMPFTGKPIPAYKARQWADSNVSPPSYNQYA</sequence>
<proteinExistence type="predicted"/>
<evidence type="ECO:0000256" key="2">
    <source>
        <dbReference type="SAM" id="Phobius"/>
    </source>
</evidence>
<accession>A0A8S3YVF1</accession>
<dbReference type="EMBL" id="CAJHNH020000665">
    <property type="protein sequence ID" value="CAG5119160.1"/>
    <property type="molecule type" value="Genomic_DNA"/>
</dbReference>
<keyword evidence="2" id="KW-0472">Membrane</keyword>
<gene>
    <name evidence="4" type="ORF">CUNI_LOCUS4718</name>
</gene>
<dbReference type="InterPro" id="IPR058727">
    <property type="entry name" value="Helical_Vwde"/>
</dbReference>
<keyword evidence="5" id="KW-1185">Reference proteome</keyword>
<evidence type="ECO:0000256" key="1">
    <source>
        <dbReference type="SAM" id="MobiDB-lite"/>
    </source>
</evidence>
<keyword evidence="2" id="KW-0812">Transmembrane</keyword>
<organism evidence="4 5">
    <name type="scientific">Candidula unifasciata</name>
    <dbReference type="NCBI Taxonomy" id="100452"/>
    <lineage>
        <taxon>Eukaryota</taxon>
        <taxon>Metazoa</taxon>
        <taxon>Spiralia</taxon>
        <taxon>Lophotrochozoa</taxon>
        <taxon>Mollusca</taxon>
        <taxon>Gastropoda</taxon>
        <taxon>Heterobranchia</taxon>
        <taxon>Euthyneura</taxon>
        <taxon>Panpulmonata</taxon>
        <taxon>Eupulmonata</taxon>
        <taxon>Stylommatophora</taxon>
        <taxon>Helicina</taxon>
        <taxon>Helicoidea</taxon>
        <taxon>Geomitridae</taxon>
        <taxon>Candidula</taxon>
    </lineage>
</organism>
<protein>
    <recommendedName>
        <fullName evidence="3">VWFD domain-containing protein</fullName>
    </recommendedName>
</protein>
<feature type="region of interest" description="Disordered" evidence="1">
    <location>
        <begin position="589"/>
        <end position="611"/>
    </location>
</feature>
<feature type="compositionally biased region" description="Polar residues" evidence="1">
    <location>
        <begin position="232"/>
        <end position="244"/>
    </location>
</feature>
<reference evidence="4" key="1">
    <citation type="submission" date="2021-04" db="EMBL/GenBank/DDBJ databases">
        <authorList>
            <consortium name="Molecular Ecology Group"/>
        </authorList>
    </citation>
    <scope>NUCLEOTIDE SEQUENCE</scope>
</reference>
<dbReference type="Pfam" id="PF23106">
    <property type="entry name" value="EGF_Teneurin"/>
    <property type="match status" value="1"/>
</dbReference>
<name>A0A8S3YVF1_9EUPU</name>
<feature type="region of interest" description="Disordered" evidence="1">
    <location>
        <begin position="224"/>
        <end position="244"/>
    </location>
</feature>
<feature type="non-terminal residue" evidence="4">
    <location>
        <position position="1"/>
    </location>
</feature>
<feature type="transmembrane region" description="Helical" evidence="2">
    <location>
        <begin position="559"/>
        <end position="581"/>
    </location>
</feature>
<dbReference type="PROSITE" id="PS51233">
    <property type="entry name" value="VWFD"/>
    <property type="match status" value="1"/>
</dbReference>
<dbReference type="InterPro" id="IPR001846">
    <property type="entry name" value="VWF_type-D"/>
</dbReference>
<comment type="caution">
    <text evidence="4">The sequence shown here is derived from an EMBL/GenBank/DDBJ whole genome shotgun (WGS) entry which is preliminary data.</text>
</comment>
<dbReference type="AlphaFoldDB" id="A0A8S3YVF1"/>
<feature type="domain" description="VWFD" evidence="3">
    <location>
        <begin position="1"/>
        <end position="152"/>
    </location>
</feature>
<evidence type="ECO:0000259" key="3">
    <source>
        <dbReference type="PROSITE" id="PS51233"/>
    </source>
</evidence>
<evidence type="ECO:0000313" key="5">
    <source>
        <dbReference type="Proteomes" id="UP000678393"/>
    </source>
</evidence>
<dbReference type="OrthoDB" id="6065705at2759"/>
<keyword evidence="2" id="KW-1133">Transmembrane helix</keyword>
<dbReference type="Pfam" id="PF00094">
    <property type="entry name" value="VWD"/>
    <property type="match status" value="1"/>
</dbReference>
<dbReference type="Proteomes" id="UP000678393">
    <property type="component" value="Unassembled WGS sequence"/>
</dbReference>